<accession>A0ABS6EL20</accession>
<dbReference type="InterPro" id="IPR001296">
    <property type="entry name" value="Glyco_trans_1"/>
</dbReference>
<proteinExistence type="predicted"/>
<dbReference type="PANTHER" id="PTHR12526">
    <property type="entry name" value="GLYCOSYLTRANSFERASE"/>
    <property type="match status" value="1"/>
</dbReference>
<sequence length="371" mass="42488">MIFIKILQIISGNDNGGGANHVINICKNNIDDMKCEIACIGQGPLYDKAINLNIPVVAFSLKEMLNGTLTKFIEKNQIDIVNFHGAKSNFIYLITKNSIKIPAVVTIHSDYRYDFLNDKIKKVLYTPLSEMGLKRFNNYICVSNYLKDLLNEKKFEGKKYVIPNGIDIEDYNPNISSEKIRKKYKILKDEFVYIMAARMHPIKNHNNLINAFSRLNKEYKDTKLFLLGEGELIEELINRVQKLNIEDKVIFAGFVNPTLDYFNASDISILTSFNEGGAPPLVILESAITKKTVISSNVGDMSSIISKDNGFLIDPYSEDDIYDKMKKAYLMKDKLDIMGNSLYNHIIDKYSIEKFWDNYYNTYKHILTGVN</sequence>
<keyword evidence="4" id="KW-1185">Reference proteome</keyword>
<reference evidence="3 4" key="1">
    <citation type="submission" date="2021-06" db="EMBL/GenBank/DDBJ databases">
        <authorList>
            <person name="Sun Q."/>
            <person name="Li D."/>
        </authorList>
    </citation>
    <scope>NUCLEOTIDE SEQUENCE [LARGE SCALE GENOMIC DNA]</scope>
    <source>
        <strain evidence="3 4">MSJ-11</strain>
    </source>
</reference>
<dbReference type="PANTHER" id="PTHR12526:SF627">
    <property type="entry name" value="D-RHAMNOSYLTRANSFERASE WBPZ"/>
    <property type="match status" value="1"/>
</dbReference>
<evidence type="ECO:0000313" key="3">
    <source>
        <dbReference type="EMBL" id="MBU5485497.1"/>
    </source>
</evidence>
<dbReference type="Pfam" id="PF00534">
    <property type="entry name" value="Glycos_transf_1"/>
    <property type="match status" value="1"/>
</dbReference>
<evidence type="ECO:0000259" key="1">
    <source>
        <dbReference type="Pfam" id="PF00534"/>
    </source>
</evidence>
<evidence type="ECO:0000313" key="4">
    <source>
        <dbReference type="Proteomes" id="UP000726170"/>
    </source>
</evidence>
<dbReference type="CDD" id="cd03801">
    <property type="entry name" value="GT4_PimA-like"/>
    <property type="match status" value="1"/>
</dbReference>
<dbReference type="EMBL" id="JAHLQF010000003">
    <property type="protein sequence ID" value="MBU5485497.1"/>
    <property type="molecule type" value="Genomic_DNA"/>
</dbReference>
<feature type="domain" description="Glycosyltransferase subfamily 4-like N-terminal" evidence="2">
    <location>
        <begin position="67"/>
        <end position="169"/>
    </location>
</feature>
<evidence type="ECO:0000259" key="2">
    <source>
        <dbReference type="Pfam" id="PF13439"/>
    </source>
</evidence>
<name>A0ABS6EL20_9CLOT</name>
<comment type="caution">
    <text evidence="3">The sequence shown here is derived from an EMBL/GenBank/DDBJ whole genome shotgun (WGS) entry which is preliminary data.</text>
</comment>
<dbReference type="Proteomes" id="UP000726170">
    <property type="component" value="Unassembled WGS sequence"/>
</dbReference>
<organism evidence="3 4">
    <name type="scientific">Clostridium mobile</name>
    <dbReference type="NCBI Taxonomy" id="2841512"/>
    <lineage>
        <taxon>Bacteria</taxon>
        <taxon>Bacillati</taxon>
        <taxon>Bacillota</taxon>
        <taxon>Clostridia</taxon>
        <taxon>Eubacteriales</taxon>
        <taxon>Clostridiaceae</taxon>
        <taxon>Clostridium</taxon>
    </lineage>
</organism>
<gene>
    <name evidence="3" type="ORF">KQI86_14340</name>
</gene>
<feature type="domain" description="Glycosyl transferase family 1" evidence="1">
    <location>
        <begin position="177"/>
        <end position="340"/>
    </location>
</feature>
<dbReference type="Pfam" id="PF13439">
    <property type="entry name" value="Glyco_transf_4"/>
    <property type="match status" value="1"/>
</dbReference>
<protein>
    <submittedName>
        <fullName evidence="3">Glycosyltransferase family 4 protein</fullName>
    </submittedName>
</protein>
<dbReference type="InterPro" id="IPR028098">
    <property type="entry name" value="Glyco_trans_4-like_N"/>
</dbReference>